<feature type="domain" description="J" evidence="1">
    <location>
        <begin position="26"/>
        <end position="90"/>
    </location>
</feature>
<dbReference type="GO" id="GO:0051082">
    <property type="term" value="F:unfolded protein binding"/>
    <property type="evidence" value="ECO:0007669"/>
    <property type="project" value="InterPro"/>
</dbReference>
<dbReference type="Proteomes" id="UP001149090">
    <property type="component" value="Unassembled WGS sequence"/>
</dbReference>
<dbReference type="Pfam" id="PF00226">
    <property type="entry name" value="DnaJ"/>
    <property type="match status" value="1"/>
</dbReference>
<reference evidence="2" key="1">
    <citation type="submission" date="2022-10" db="EMBL/GenBank/DDBJ databases">
        <title>Novel sulphate-reducing endosymbionts in the free-living metamonad Anaeramoeba.</title>
        <authorList>
            <person name="Jerlstrom-Hultqvist J."/>
            <person name="Cepicka I."/>
            <person name="Gallot-Lavallee L."/>
            <person name="Salas-Leiva D."/>
            <person name="Curtis B.A."/>
            <person name="Zahonova K."/>
            <person name="Pipaliya S."/>
            <person name="Dacks J."/>
            <person name="Roger A.J."/>
        </authorList>
    </citation>
    <scope>NUCLEOTIDE SEQUENCE</scope>
    <source>
        <strain evidence="2">BMAN</strain>
    </source>
</reference>
<dbReference type="InterPro" id="IPR001623">
    <property type="entry name" value="DnaJ_domain"/>
</dbReference>
<dbReference type="SUPFAM" id="SSF46565">
    <property type="entry name" value="Chaperone J-domain"/>
    <property type="match status" value="1"/>
</dbReference>
<dbReference type="InterPro" id="IPR036869">
    <property type="entry name" value="J_dom_sf"/>
</dbReference>
<dbReference type="OrthoDB" id="550424at2759"/>
<dbReference type="CDD" id="cd10747">
    <property type="entry name" value="DnaJ_C"/>
    <property type="match status" value="1"/>
</dbReference>
<dbReference type="EMBL" id="JAPDFW010000081">
    <property type="protein sequence ID" value="KAJ5072333.1"/>
    <property type="molecule type" value="Genomic_DNA"/>
</dbReference>
<dbReference type="PROSITE" id="PS50076">
    <property type="entry name" value="DNAJ_2"/>
    <property type="match status" value="1"/>
</dbReference>
<gene>
    <name evidence="2" type="ORF">M0811_01347</name>
</gene>
<dbReference type="Gene3D" id="1.10.287.110">
    <property type="entry name" value="DnaJ domain"/>
    <property type="match status" value="1"/>
</dbReference>
<proteinExistence type="predicted"/>
<dbReference type="FunFam" id="2.60.260.20:FF:000013">
    <property type="entry name" value="DnaJ subfamily B member 11"/>
    <property type="match status" value="1"/>
</dbReference>
<dbReference type="InterPro" id="IPR008971">
    <property type="entry name" value="HSP40/DnaJ_pept-bd"/>
</dbReference>
<organism evidence="2 3">
    <name type="scientific">Anaeramoeba ignava</name>
    <name type="common">Anaerobic marine amoeba</name>
    <dbReference type="NCBI Taxonomy" id="1746090"/>
    <lineage>
        <taxon>Eukaryota</taxon>
        <taxon>Metamonada</taxon>
        <taxon>Anaeramoebidae</taxon>
        <taxon>Anaeramoeba</taxon>
    </lineage>
</organism>
<name>A0A9Q0LGI2_ANAIG</name>
<keyword evidence="3" id="KW-1185">Reference proteome</keyword>
<dbReference type="InterPro" id="IPR044713">
    <property type="entry name" value="DNJA1/2-like"/>
</dbReference>
<dbReference type="InterPro" id="IPR018253">
    <property type="entry name" value="DnaJ_domain_CS"/>
</dbReference>
<dbReference type="AlphaFoldDB" id="A0A9Q0LGI2"/>
<dbReference type="SUPFAM" id="SSF49493">
    <property type="entry name" value="HSP40/DnaJ peptide-binding domain"/>
    <property type="match status" value="2"/>
</dbReference>
<accession>A0A9Q0LGI2</accession>
<evidence type="ECO:0000313" key="2">
    <source>
        <dbReference type="EMBL" id="KAJ5072333.1"/>
    </source>
</evidence>
<dbReference type="Pfam" id="PF01556">
    <property type="entry name" value="DnaJ_C"/>
    <property type="match status" value="1"/>
</dbReference>
<dbReference type="GO" id="GO:0006457">
    <property type="term" value="P:protein folding"/>
    <property type="evidence" value="ECO:0007669"/>
    <property type="project" value="InterPro"/>
</dbReference>
<sequence>MDLFSIKFTSFFIITFFIFSVYSTKDFYELLGLTRDATETQIKKAYHSLSKIYYPDKNHAPDAEEKFVEIAEAYETLSDSKKRKLYDLYGEEGVKQGRDPNSFQTFQTFDNGFSFTFNFGGQQRQRKGADLNIDLFLDLKDFIQGKIIDIPYTKNALCTCPKGGYSCKKCKGKPLMRVDTQLHVVIEPGMNPNEEIKFDGYTDEEINTIPGDLIITIRENPDSLFQRKGMDLTTELKISLLDSLVGFKKTIRHPNGELITIEEDSITHHGMIRKYKGYGMPKRHFPSEKGSLFIRYLVDFPKSLTDEQKLRLENIFNEK</sequence>
<dbReference type="OMA" id="IQVCDEC"/>
<protein>
    <submittedName>
        <fullName evidence="2">DNAj-related protein scj1</fullName>
    </submittedName>
</protein>
<dbReference type="CDD" id="cd06257">
    <property type="entry name" value="DnaJ"/>
    <property type="match status" value="1"/>
</dbReference>
<dbReference type="GO" id="GO:0030544">
    <property type="term" value="F:Hsp70 protein binding"/>
    <property type="evidence" value="ECO:0007669"/>
    <property type="project" value="InterPro"/>
</dbReference>
<dbReference type="InterPro" id="IPR002939">
    <property type="entry name" value="DnaJ_C"/>
</dbReference>
<dbReference type="PROSITE" id="PS00636">
    <property type="entry name" value="DNAJ_1"/>
    <property type="match status" value="1"/>
</dbReference>
<dbReference type="PANTHER" id="PTHR43888">
    <property type="entry name" value="DNAJ-LIKE-2, ISOFORM A-RELATED"/>
    <property type="match status" value="1"/>
</dbReference>
<dbReference type="PRINTS" id="PR00625">
    <property type="entry name" value="JDOMAIN"/>
</dbReference>
<evidence type="ECO:0000313" key="3">
    <source>
        <dbReference type="Proteomes" id="UP001149090"/>
    </source>
</evidence>
<comment type="caution">
    <text evidence="2">The sequence shown here is derived from an EMBL/GenBank/DDBJ whole genome shotgun (WGS) entry which is preliminary data.</text>
</comment>
<evidence type="ECO:0000259" key="1">
    <source>
        <dbReference type="PROSITE" id="PS50076"/>
    </source>
</evidence>
<dbReference type="Gene3D" id="2.60.260.20">
    <property type="entry name" value="Urease metallochaperone UreE, N-terminal domain"/>
    <property type="match status" value="2"/>
</dbReference>
<dbReference type="SMART" id="SM00271">
    <property type="entry name" value="DnaJ"/>
    <property type="match status" value="1"/>
</dbReference>